<accession>A0ACB9H519</accession>
<gene>
    <name evidence="1" type="ORF">L2E82_04095</name>
</gene>
<dbReference type="EMBL" id="CM042009">
    <property type="protein sequence ID" value="KAI3790789.1"/>
    <property type="molecule type" value="Genomic_DNA"/>
</dbReference>
<comment type="caution">
    <text evidence="1">The sequence shown here is derived from an EMBL/GenBank/DDBJ whole genome shotgun (WGS) entry which is preliminary data.</text>
</comment>
<reference evidence="1 2" key="2">
    <citation type="journal article" date="2022" name="Mol. Ecol. Resour.">
        <title>The genomes of chicory, endive, great burdock and yacon provide insights into Asteraceae paleo-polyploidization history and plant inulin production.</title>
        <authorList>
            <person name="Fan W."/>
            <person name="Wang S."/>
            <person name="Wang H."/>
            <person name="Wang A."/>
            <person name="Jiang F."/>
            <person name="Liu H."/>
            <person name="Zhao H."/>
            <person name="Xu D."/>
            <person name="Zhang Y."/>
        </authorList>
    </citation>
    <scope>NUCLEOTIDE SEQUENCE [LARGE SCALE GENOMIC DNA]</scope>
    <source>
        <strain evidence="2">cv. Punajuju</strain>
        <tissue evidence="1">Leaves</tissue>
    </source>
</reference>
<name>A0ACB9H519_CICIN</name>
<keyword evidence="2" id="KW-1185">Reference proteome</keyword>
<organism evidence="1 2">
    <name type="scientific">Cichorium intybus</name>
    <name type="common">Chicory</name>
    <dbReference type="NCBI Taxonomy" id="13427"/>
    <lineage>
        <taxon>Eukaryota</taxon>
        <taxon>Viridiplantae</taxon>
        <taxon>Streptophyta</taxon>
        <taxon>Embryophyta</taxon>
        <taxon>Tracheophyta</taxon>
        <taxon>Spermatophyta</taxon>
        <taxon>Magnoliopsida</taxon>
        <taxon>eudicotyledons</taxon>
        <taxon>Gunneridae</taxon>
        <taxon>Pentapetalae</taxon>
        <taxon>asterids</taxon>
        <taxon>campanulids</taxon>
        <taxon>Asterales</taxon>
        <taxon>Asteraceae</taxon>
        <taxon>Cichorioideae</taxon>
        <taxon>Cichorieae</taxon>
        <taxon>Cichoriinae</taxon>
        <taxon>Cichorium</taxon>
    </lineage>
</organism>
<proteinExistence type="predicted"/>
<sequence>MHRVESKDHYLSYPPLFLKAIFFRTRRRRLCVCFNYLVPAQILRNLPLKRISPSISCLKIDFMIWSDLTSKSL</sequence>
<protein>
    <submittedName>
        <fullName evidence="1">Uncharacterized protein</fullName>
    </submittedName>
</protein>
<evidence type="ECO:0000313" key="1">
    <source>
        <dbReference type="EMBL" id="KAI3790789.1"/>
    </source>
</evidence>
<dbReference type="Proteomes" id="UP001055811">
    <property type="component" value="Linkage Group LG01"/>
</dbReference>
<reference evidence="2" key="1">
    <citation type="journal article" date="2022" name="Mol. Ecol. Resour.">
        <title>The genomes of chicory, endive, great burdock and yacon provide insights into Asteraceae palaeo-polyploidization history and plant inulin production.</title>
        <authorList>
            <person name="Fan W."/>
            <person name="Wang S."/>
            <person name="Wang H."/>
            <person name="Wang A."/>
            <person name="Jiang F."/>
            <person name="Liu H."/>
            <person name="Zhao H."/>
            <person name="Xu D."/>
            <person name="Zhang Y."/>
        </authorList>
    </citation>
    <scope>NUCLEOTIDE SEQUENCE [LARGE SCALE GENOMIC DNA]</scope>
    <source>
        <strain evidence="2">cv. Punajuju</strain>
    </source>
</reference>
<evidence type="ECO:0000313" key="2">
    <source>
        <dbReference type="Proteomes" id="UP001055811"/>
    </source>
</evidence>